<evidence type="ECO:0000256" key="2">
    <source>
        <dbReference type="ARBA" id="ARBA00022525"/>
    </source>
</evidence>
<evidence type="ECO:0000313" key="15">
    <source>
        <dbReference type="RefSeq" id="XP_014473805.1"/>
    </source>
</evidence>
<feature type="binding site" evidence="10">
    <location>
        <position position="212"/>
    </location>
    <ligand>
        <name>Zn(2+)</name>
        <dbReference type="ChEBI" id="CHEBI:29105"/>
        <note>catalytic</note>
    </ligand>
</feature>
<feature type="disulfide bond" evidence="11">
    <location>
        <begin position="322"/>
        <end position="359"/>
    </location>
</feature>
<dbReference type="Pfam" id="PF19236">
    <property type="entry name" value="ADAMTS_CR_3"/>
    <property type="match status" value="1"/>
</dbReference>
<dbReference type="PANTHER" id="PTHR13723">
    <property type="entry name" value="ADAMTS A DISINTEGRIN AND METALLOPROTEASE WITH THROMBOSPONDIN MOTIFS PROTEASE"/>
    <property type="match status" value="1"/>
</dbReference>
<dbReference type="GeneID" id="106743960"/>
<dbReference type="RefSeq" id="XP_014473805.1">
    <property type="nucleotide sequence ID" value="XM_014618319.1"/>
</dbReference>
<dbReference type="PROSITE" id="PS50215">
    <property type="entry name" value="ADAM_MEPRO"/>
    <property type="match status" value="1"/>
</dbReference>
<dbReference type="AlphaFoldDB" id="A0A6P3X6C7"/>
<feature type="disulfide bond" evidence="11">
    <location>
        <begin position="186"/>
        <end position="219"/>
    </location>
</feature>
<evidence type="ECO:0000256" key="1">
    <source>
        <dbReference type="ARBA" id="ARBA00004613"/>
    </source>
</evidence>
<gene>
    <name evidence="15" type="primary">LOC106743960</name>
</gene>
<dbReference type="GO" id="GO:0004222">
    <property type="term" value="F:metalloendopeptidase activity"/>
    <property type="evidence" value="ECO:0007669"/>
    <property type="project" value="InterPro"/>
</dbReference>
<feature type="disulfide bond" evidence="11">
    <location>
        <begin position="246"/>
        <end position="268"/>
    </location>
</feature>
<keyword evidence="2" id="KW-0964">Secreted</keyword>
<feature type="binding site" evidence="10">
    <location>
        <position position="150"/>
    </location>
    <ligand>
        <name>Ca(2+)</name>
        <dbReference type="ChEBI" id="CHEBI:29108"/>
        <label>1</label>
    </ligand>
</feature>
<feature type="disulfide bond" evidence="11">
    <location>
        <begin position="168"/>
        <end position="174"/>
    </location>
</feature>
<feature type="binding site" evidence="10">
    <location>
        <position position="71"/>
    </location>
    <ligand>
        <name>Ca(2+)</name>
        <dbReference type="ChEBI" id="CHEBI:29108"/>
        <label>2</label>
    </ligand>
</feature>
<keyword evidence="8 11" id="KW-1015">Disulfide bond</keyword>
<keyword evidence="3" id="KW-0645">Protease</keyword>
<dbReference type="InterPro" id="IPR041645">
    <property type="entry name" value="ADAMTS_CR_2"/>
</dbReference>
<keyword evidence="7" id="KW-0482">Metalloprotease</keyword>
<evidence type="ECO:0000256" key="4">
    <source>
        <dbReference type="ARBA" id="ARBA00022723"/>
    </source>
</evidence>
<feature type="binding site" evidence="10">
    <location>
        <position position="222"/>
    </location>
    <ligand>
        <name>Ca(2+)</name>
        <dbReference type="ChEBI" id="CHEBI:29108"/>
        <label>2</label>
    </ligand>
</feature>
<evidence type="ECO:0000256" key="7">
    <source>
        <dbReference type="ARBA" id="ARBA00023049"/>
    </source>
</evidence>
<dbReference type="InterPro" id="IPR050439">
    <property type="entry name" value="ADAMTS_ADAMTS-like"/>
</dbReference>
<evidence type="ECO:0000256" key="5">
    <source>
        <dbReference type="ARBA" id="ARBA00022801"/>
    </source>
</evidence>
<comment type="subcellular location">
    <subcellularLocation>
        <location evidence="1">Secreted</location>
    </subcellularLocation>
</comment>
<dbReference type="InterPro" id="IPR001590">
    <property type="entry name" value="Peptidase_M12B"/>
</dbReference>
<comment type="caution">
    <text evidence="12">Lacks conserved residue(s) required for the propagation of feature annotation.</text>
</comment>
<feature type="disulfide bond" evidence="11">
    <location>
        <begin position="263"/>
        <end position="294"/>
    </location>
</feature>
<proteinExistence type="predicted"/>
<feature type="disulfide bond" evidence="11">
    <location>
        <begin position="288"/>
        <end position="299"/>
    </location>
</feature>
<dbReference type="PROSITE" id="PS50092">
    <property type="entry name" value="TSP1"/>
    <property type="match status" value="2"/>
</dbReference>
<dbReference type="SUPFAM" id="SSF82895">
    <property type="entry name" value="TSP-1 type 1 repeat"/>
    <property type="match status" value="2"/>
</dbReference>
<dbReference type="PANTHER" id="PTHR13723:SF200">
    <property type="entry name" value="ADAM METALLOPEPTIDASE WITH THROMBOSPONDIN TYPE 1 MOTIF B, ISOFORM B"/>
    <property type="match status" value="1"/>
</dbReference>
<dbReference type="InterPro" id="IPR024079">
    <property type="entry name" value="MetalloPept_cat_dom_sf"/>
</dbReference>
<dbReference type="InterPro" id="IPR010294">
    <property type="entry name" value="ADAMTS_spacer1"/>
</dbReference>
<dbReference type="InterPro" id="IPR013273">
    <property type="entry name" value="ADAMTS/ADAMTS-like"/>
</dbReference>
<feature type="disulfide bond" evidence="11">
    <location>
        <begin position="337"/>
        <end position="349"/>
    </location>
</feature>
<keyword evidence="5" id="KW-0378">Hydrolase</keyword>
<dbReference type="Proteomes" id="UP000515204">
    <property type="component" value="Unplaced"/>
</dbReference>
<organism evidence="14 15">
    <name type="scientific">Dinoponera quadriceps</name>
    <name type="common">South American ant</name>
    <dbReference type="NCBI Taxonomy" id="609295"/>
    <lineage>
        <taxon>Eukaryota</taxon>
        <taxon>Metazoa</taxon>
        <taxon>Ecdysozoa</taxon>
        <taxon>Arthropoda</taxon>
        <taxon>Hexapoda</taxon>
        <taxon>Insecta</taxon>
        <taxon>Pterygota</taxon>
        <taxon>Neoptera</taxon>
        <taxon>Endopterygota</taxon>
        <taxon>Hymenoptera</taxon>
        <taxon>Apocrita</taxon>
        <taxon>Aculeata</taxon>
        <taxon>Formicoidea</taxon>
        <taxon>Formicidae</taxon>
        <taxon>Ponerinae</taxon>
        <taxon>Ponerini</taxon>
        <taxon>Dinoponera</taxon>
    </lineage>
</organism>
<sequence length="650" mass="72053">MIEPVAGHDFTKETEQPHIVYKRSTDEFQRAARDLCNVTGDTGSRIIARRALNSRKREPARSNGAKSYTLELLVVLDKSLLDYHGKFDVENYAASLFHDVSLGVRMQLTIVRIIRLEVEENEMNLSMNQDADTTLRRFQEWQSTMNPGDDSHPNHHDCALLISKLDICVSRDLCGFTGTSTIAGTCDPTKGAAIVRDAGLPTGYHIAHQIGHTQGLAFCLEDEPQDHHFPSAEMLPGVMYNGDDQCRLRYRTGARQCDMGITCETLRCALPGRGCVSARKPPAEGTPCGEKRWCYRMKCLMVGERPGVTDGGWADWSSWSRCSRTCGSGVAYAVRRCNRPPPSGGGSYCVGDRKRHRICATDPCDLNAPSFRDAQCAEFNDWVFPEDGKVHRWVAYNLPEDLKASENPCALYCLSETNLVTSLRPKVVDGTTCYRGIRDICIGGVCREIPCDLNMESTAVEDVCGVCRGDSTSCTLKQGTLSFTTQSRLKKITDAPAGSRNIRIEMVEPTKSRIVVRTRSTKTVLIDGNRLGMFDVPGSKAWLGTIRPRQEALNIPGPITEDLVILVLPKENVTLKYSLGLKRRTPRKPEFSWNFIDWEKCSAGCGPGEQISKPRCVEKIGGLVDDSYCSHLAKPDAKVRPCNEASCVPR</sequence>
<evidence type="ECO:0000256" key="8">
    <source>
        <dbReference type="ARBA" id="ARBA00023157"/>
    </source>
</evidence>
<dbReference type="Gene3D" id="2.20.100.10">
    <property type="entry name" value="Thrombospondin type-1 (TSP1) repeat"/>
    <property type="match status" value="2"/>
</dbReference>
<dbReference type="SMART" id="SM00209">
    <property type="entry name" value="TSP1"/>
    <property type="match status" value="2"/>
</dbReference>
<evidence type="ECO:0000259" key="13">
    <source>
        <dbReference type="PROSITE" id="PS50215"/>
    </source>
</evidence>
<dbReference type="InterPro" id="IPR000884">
    <property type="entry name" value="TSP1_rpt"/>
</dbReference>
<dbReference type="Pfam" id="PF17771">
    <property type="entry name" value="ADAMTS_CR_2"/>
    <property type="match status" value="1"/>
</dbReference>
<feature type="disulfide bond" evidence="11">
    <location>
        <begin position="326"/>
        <end position="364"/>
    </location>
</feature>
<accession>A0A6P3X6C7</accession>
<evidence type="ECO:0000256" key="12">
    <source>
        <dbReference type="PROSITE-ProRule" id="PRU00276"/>
    </source>
</evidence>
<dbReference type="Pfam" id="PF19030">
    <property type="entry name" value="TSP1_ADAMTS"/>
    <property type="match status" value="1"/>
</dbReference>
<dbReference type="KEGG" id="dqu:106743960"/>
<feature type="binding site" evidence="10">
    <location>
        <position position="222"/>
    </location>
    <ligand>
        <name>Ca(2+)</name>
        <dbReference type="ChEBI" id="CHEBI:29108"/>
        <label>1</label>
    </ligand>
</feature>
<feature type="binding site" evidence="10">
    <location>
        <position position="157"/>
    </location>
    <ligand>
        <name>Ca(2+)</name>
        <dbReference type="ChEBI" id="CHEBI:29108"/>
        <label>1</label>
    </ligand>
</feature>
<feature type="domain" description="Peptidase M12B" evidence="13">
    <location>
        <begin position="68"/>
        <end position="216"/>
    </location>
</feature>
<keyword evidence="4 10" id="KW-0479">Metal-binding</keyword>
<dbReference type="GO" id="GO:0046872">
    <property type="term" value="F:metal ion binding"/>
    <property type="evidence" value="ECO:0007669"/>
    <property type="project" value="UniProtKB-KW"/>
</dbReference>
<feature type="disulfide bond" evidence="11">
    <location>
        <begin position="257"/>
        <end position="275"/>
    </location>
</feature>
<dbReference type="Pfam" id="PF05986">
    <property type="entry name" value="ADAMTS_spacer1"/>
    <property type="match status" value="1"/>
</dbReference>
<keyword evidence="14" id="KW-1185">Reference proteome</keyword>
<dbReference type="OrthoDB" id="412680at2759"/>
<feature type="binding site" evidence="10">
    <location>
        <position position="219"/>
    </location>
    <ligand>
        <name>Ca(2+)</name>
        <dbReference type="ChEBI" id="CHEBI:29108"/>
        <label>1</label>
    </ligand>
</feature>
<dbReference type="Gene3D" id="2.60.120.830">
    <property type="match status" value="1"/>
</dbReference>
<reference evidence="15" key="1">
    <citation type="submission" date="2025-08" db="UniProtKB">
        <authorList>
            <consortium name="RefSeq"/>
        </authorList>
    </citation>
    <scope>IDENTIFICATION</scope>
</reference>
<evidence type="ECO:0000256" key="10">
    <source>
        <dbReference type="PIRSR" id="PIRSR613273-2"/>
    </source>
</evidence>
<name>A0A6P3X6C7_DINQU</name>
<evidence type="ECO:0000256" key="6">
    <source>
        <dbReference type="ARBA" id="ARBA00022833"/>
    </source>
</evidence>
<dbReference type="InterPro" id="IPR036383">
    <property type="entry name" value="TSP1_rpt_sf"/>
</dbReference>
<dbReference type="Gene3D" id="3.40.1620.60">
    <property type="match status" value="1"/>
</dbReference>
<dbReference type="InterPro" id="IPR045371">
    <property type="entry name" value="ADAMTS_CR_3"/>
</dbReference>
<dbReference type="GO" id="GO:0031012">
    <property type="term" value="C:extracellular matrix"/>
    <property type="evidence" value="ECO:0007669"/>
    <property type="project" value="TreeGrafter"/>
</dbReference>
<keyword evidence="6 10" id="KW-0862">Zinc</keyword>
<dbReference type="FunFam" id="2.20.100.10:FF:000001">
    <property type="entry name" value="semaphorin-5A isoform X1"/>
    <property type="match status" value="1"/>
</dbReference>
<feature type="binding site" evidence="10">
    <location>
        <position position="71"/>
    </location>
    <ligand>
        <name>Ca(2+)</name>
        <dbReference type="ChEBI" id="CHEBI:29108"/>
        <label>1</label>
    </ligand>
</feature>
<evidence type="ECO:0000313" key="14">
    <source>
        <dbReference type="Proteomes" id="UP000515204"/>
    </source>
</evidence>
<evidence type="ECO:0000256" key="11">
    <source>
        <dbReference type="PIRSR" id="PIRSR613273-3"/>
    </source>
</evidence>
<dbReference type="Pfam" id="PF00090">
    <property type="entry name" value="TSP_1"/>
    <property type="match status" value="1"/>
</dbReference>
<evidence type="ECO:0000256" key="3">
    <source>
        <dbReference type="ARBA" id="ARBA00022670"/>
    </source>
</evidence>
<dbReference type="SUPFAM" id="SSF55486">
    <property type="entry name" value="Metalloproteases ('zincins'), catalytic domain"/>
    <property type="match status" value="1"/>
</dbReference>
<dbReference type="Gene3D" id="3.40.390.10">
    <property type="entry name" value="Collagenase (Catalytic Domain)"/>
    <property type="match status" value="1"/>
</dbReference>
<feature type="binding site" evidence="10">
    <location>
        <position position="150"/>
    </location>
    <ligand>
        <name>Ca(2+)</name>
        <dbReference type="ChEBI" id="CHEBI:29108"/>
        <label>2</label>
    </ligand>
</feature>
<protein>
    <submittedName>
        <fullName evidence="15">A disintegrin and metalloproteinase with thrombospondin motifs 7-like</fullName>
    </submittedName>
</protein>
<dbReference type="Pfam" id="PF01421">
    <property type="entry name" value="Reprolysin"/>
    <property type="match status" value="1"/>
</dbReference>
<evidence type="ECO:0000256" key="9">
    <source>
        <dbReference type="ARBA" id="ARBA00023180"/>
    </source>
</evidence>
<comment type="cofactor">
    <cofactor evidence="10">
        <name>Zn(2+)</name>
        <dbReference type="ChEBI" id="CHEBI:29105"/>
    </cofactor>
    <text evidence="10">Binds 1 zinc ion per subunit.</text>
</comment>
<keyword evidence="10" id="KW-0106">Calcium</keyword>
<feature type="binding site" evidence="10">
    <location>
        <position position="208"/>
    </location>
    <ligand>
        <name>Zn(2+)</name>
        <dbReference type="ChEBI" id="CHEBI:29105"/>
        <note>catalytic</note>
    </ligand>
</feature>
<dbReference type="GO" id="GO:0030198">
    <property type="term" value="P:extracellular matrix organization"/>
    <property type="evidence" value="ECO:0007669"/>
    <property type="project" value="InterPro"/>
</dbReference>
<dbReference type="GO" id="GO:0006508">
    <property type="term" value="P:proteolysis"/>
    <property type="evidence" value="ECO:0007669"/>
    <property type="project" value="UniProtKB-KW"/>
</dbReference>
<dbReference type="PRINTS" id="PR01857">
    <property type="entry name" value="ADAMTSFAMILY"/>
</dbReference>
<keyword evidence="9" id="KW-0325">Glycoprotein</keyword>
<dbReference type="GO" id="GO:0005576">
    <property type="term" value="C:extracellular region"/>
    <property type="evidence" value="ECO:0007669"/>
    <property type="project" value="UniProtKB-SubCell"/>
</dbReference>